<name>A0A813ZIV2_9BILA</name>
<reference evidence="1" key="1">
    <citation type="submission" date="2021-02" db="EMBL/GenBank/DDBJ databases">
        <authorList>
            <person name="Nowell W R."/>
        </authorList>
    </citation>
    <scope>NUCLEOTIDE SEQUENCE</scope>
</reference>
<evidence type="ECO:0000313" key="1">
    <source>
        <dbReference type="EMBL" id="CAF0899866.1"/>
    </source>
</evidence>
<evidence type="ECO:0000313" key="2">
    <source>
        <dbReference type="Proteomes" id="UP000663860"/>
    </source>
</evidence>
<proteinExistence type="predicted"/>
<dbReference type="Proteomes" id="UP000663860">
    <property type="component" value="Unassembled WGS sequence"/>
</dbReference>
<dbReference type="EMBL" id="CAJNOE010000094">
    <property type="protein sequence ID" value="CAF0899866.1"/>
    <property type="molecule type" value="Genomic_DNA"/>
</dbReference>
<sequence length="74" mass="8303">MEHCLTSGALELPSVAPQTQNGITSMITIRVSKPVHLGKRKRSASLPPRRSYSKEYVVLQDIFVFYSTKFCQSS</sequence>
<dbReference type="AlphaFoldDB" id="A0A813ZIV2"/>
<protein>
    <submittedName>
        <fullName evidence="1">Uncharacterized protein</fullName>
    </submittedName>
</protein>
<comment type="caution">
    <text evidence="1">The sequence shown here is derived from an EMBL/GenBank/DDBJ whole genome shotgun (WGS) entry which is preliminary data.</text>
</comment>
<organism evidence="1 2">
    <name type="scientific">Adineta steineri</name>
    <dbReference type="NCBI Taxonomy" id="433720"/>
    <lineage>
        <taxon>Eukaryota</taxon>
        <taxon>Metazoa</taxon>
        <taxon>Spiralia</taxon>
        <taxon>Gnathifera</taxon>
        <taxon>Rotifera</taxon>
        <taxon>Eurotatoria</taxon>
        <taxon>Bdelloidea</taxon>
        <taxon>Adinetida</taxon>
        <taxon>Adinetidae</taxon>
        <taxon>Adineta</taxon>
    </lineage>
</organism>
<gene>
    <name evidence="1" type="ORF">IZO911_LOCUS12190</name>
</gene>
<accession>A0A813ZIV2</accession>